<evidence type="ECO:0000313" key="3">
    <source>
        <dbReference type="Proteomes" id="UP000207598"/>
    </source>
</evidence>
<dbReference type="EMBL" id="FXYF01000013">
    <property type="protein sequence ID" value="SMX48488.1"/>
    <property type="molecule type" value="Genomic_DNA"/>
</dbReference>
<dbReference type="OrthoDB" id="7852641at2"/>
<feature type="signal peptide" evidence="1">
    <location>
        <begin position="1"/>
        <end position="18"/>
    </location>
</feature>
<evidence type="ECO:0008006" key="4">
    <source>
        <dbReference type="Google" id="ProtNLM"/>
    </source>
</evidence>
<proteinExistence type="predicted"/>
<feature type="chain" id="PRO_5012172729" description="Rap1a immunity protein domain-containing protein" evidence="1">
    <location>
        <begin position="19"/>
        <end position="116"/>
    </location>
</feature>
<accession>A0A238L0N7</accession>
<dbReference type="Proteomes" id="UP000207598">
    <property type="component" value="Unassembled WGS sequence"/>
</dbReference>
<evidence type="ECO:0000313" key="2">
    <source>
        <dbReference type="EMBL" id="SMX48488.1"/>
    </source>
</evidence>
<dbReference type="AlphaFoldDB" id="A0A238L0N7"/>
<protein>
    <recommendedName>
        <fullName evidence="4">Rap1a immunity protein domain-containing protein</fullName>
    </recommendedName>
</protein>
<organism evidence="2 3">
    <name type="scientific">Maliponia aquimaris</name>
    <dbReference type="NCBI Taxonomy" id="1673631"/>
    <lineage>
        <taxon>Bacteria</taxon>
        <taxon>Pseudomonadati</taxon>
        <taxon>Pseudomonadota</taxon>
        <taxon>Alphaproteobacteria</taxon>
        <taxon>Rhodobacterales</taxon>
        <taxon>Paracoccaceae</taxon>
        <taxon>Maliponia</taxon>
    </lineage>
</organism>
<name>A0A238L0N7_9RHOB</name>
<keyword evidence="1" id="KW-0732">Signal</keyword>
<dbReference type="RefSeq" id="WP_094022720.1">
    <property type="nucleotide sequence ID" value="NZ_FXYF01000013.1"/>
</dbReference>
<keyword evidence="3" id="KW-1185">Reference proteome</keyword>
<gene>
    <name evidence="2" type="ORF">MAA8898_03958</name>
</gene>
<evidence type="ECO:0000256" key="1">
    <source>
        <dbReference type="SAM" id="SignalP"/>
    </source>
</evidence>
<reference evidence="2 3" key="1">
    <citation type="submission" date="2017-05" db="EMBL/GenBank/DDBJ databases">
        <authorList>
            <person name="Song R."/>
            <person name="Chenine A.L."/>
            <person name="Ruprecht R.M."/>
        </authorList>
    </citation>
    <scope>NUCLEOTIDE SEQUENCE [LARGE SCALE GENOMIC DNA]</scope>
    <source>
        <strain evidence="2 3">CECT 8898</strain>
    </source>
</reference>
<sequence length="116" mass="12031">MRLAVVLCAGLAASAGLADTSTEAFLESCRALHEGREGGATCEAMLEGALGAFGLLGKDYSPISSALGYCLDPFMTPAEAAAVIVRYAETDPDCARLAHFSMCMNLAFQETRAGSC</sequence>